<accession>A0A660A7S8</accession>
<proteinExistence type="predicted"/>
<comment type="caution">
    <text evidence="2">The sequence shown here is derived from an EMBL/GenBank/DDBJ whole genome shotgun (WGS) entry which is preliminary data.</text>
</comment>
<keyword evidence="1" id="KW-1133">Transmembrane helix</keyword>
<protein>
    <submittedName>
        <fullName evidence="2">TCR/Tet family MFS transporter</fullName>
    </submittedName>
</protein>
<dbReference type="AlphaFoldDB" id="A0A660A7S8"/>
<sequence>MKSNNALIVILGTVTLDAVGIGLVMPVLPGLLRDIVHSDSIASH</sequence>
<evidence type="ECO:0000313" key="3">
    <source>
        <dbReference type="Proteomes" id="UP000316580"/>
    </source>
</evidence>
<gene>
    <name evidence="2" type="ORF">FGO82_00540</name>
</gene>
<name>A0A660A7S8_STRPY</name>
<organism evidence="2 3">
    <name type="scientific">Streptococcus pyogenes</name>
    <dbReference type="NCBI Taxonomy" id="1314"/>
    <lineage>
        <taxon>Bacteria</taxon>
        <taxon>Bacillati</taxon>
        <taxon>Bacillota</taxon>
        <taxon>Bacilli</taxon>
        <taxon>Lactobacillales</taxon>
        <taxon>Streptococcaceae</taxon>
        <taxon>Streptococcus</taxon>
    </lineage>
</organism>
<keyword evidence="1" id="KW-0812">Transmembrane</keyword>
<feature type="transmembrane region" description="Helical" evidence="1">
    <location>
        <begin position="6"/>
        <end position="28"/>
    </location>
</feature>
<dbReference type="Proteomes" id="UP000316580">
    <property type="component" value="Unassembled WGS sequence"/>
</dbReference>
<evidence type="ECO:0000256" key="1">
    <source>
        <dbReference type="SAM" id="Phobius"/>
    </source>
</evidence>
<reference evidence="2 3" key="1">
    <citation type="submission" date="2019-05" db="EMBL/GenBank/DDBJ databases">
        <title>Novel genomic isolates of S.pyogenes and S.dysgalactiae subsp. equisimilis associated to necrotising fasciitis (NSTI).</title>
        <authorList>
            <person name="Barrantes I."/>
        </authorList>
    </citation>
    <scope>NUCLEOTIDE SEQUENCE [LARGE SCALE GENOMIC DNA]</scope>
    <source>
        <strain evidence="2 3">SPY6028</strain>
    </source>
</reference>
<evidence type="ECO:0000313" key="2">
    <source>
        <dbReference type="EMBL" id="TNY48623.1"/>
    </source>
</evidence>
<dbReference type="EMBL" id="VCID01000128">
    <property type="protein sequence ID" value="TNY48623.1"/>
    <property type="molecule type" value="Genomic_DNA"/>
</dbReference>
<feature type="non-terminal residue" evidence="2">
    <location>
        <position position="44"/>
    </location>
</feature>
<keyword evidence="1" id="KW-0472">Membrane</keyword>